<name>A0A4Y2V5A9_ARAVE</name>
<feature type="region of interest" description="Disordered" evidence="1">
    <location>
        <begin position="1"/>
        <end position="25"/>
    </location>
</feature>
<feature type="region of interest" description="Disordered" evidence="1">
    <location>
        <begin position="41"/>
        <end position="95"/>
    </location>
</feature>
<evidence type="ECO:0000313" key="2">
    <source>
        <dbReference type="EMBL" id="GBO20465.1"/>
    </source>
</evidence>
<accession>A0A4Y2V5A9</accession>
<gene>
    <name evidence="2" type="ORF">AVEN_109049_1</name>
</gene>
<reference evidence="2 3" key="1">
    <citation type="journal article" date="2019" name="Sci. Rep.">
        <title>Orb-weaving spider Araneus ventricosus genome elucidates the spidroin gene catalogue.</title>
        <authorList>
            <person name="Kono N."/>
            <person name="Nakamura H."/>
            <person name="Ohtoshi R."/>
            <person name="Moran D.A.P."/>
            <person name="Shinohara A."/>
            <person name="Yoshida Y."/>
            <person name="Fujiwara M."/>
            <person name="Mori M."/>
            <person name="Tomita M."/>
            <person name="Arakawa K."/>
        </authorList>
    </citation>
    <scope>NUCLEOTIDE SEQUENCE [LARGE SCALE GENOMIC DNA]</scope>
</reference>
<feature type="compositionally biased region" description="Low complexity" evidence="1">
    <location>
        <begin position="67"/>
        <end position="76"/>
    </location>
</feature>
<proteinExistence type="predicted"/>
<feature type="compositionally biased region" description="Basic and acidic residues" evidence="1">
    <location>
        <begin position="1"/>
        <end position="15"/>
    </location>
</feature>
<dbReference type="AlphaFoldDB" id="A0A4Y2V5A9"/>
<protein>
    <submittedName>
        <fullName evidence="2">Uncharacterized protein</fullName>
    </submittedName>
</protein>
<keyword evidence="3" id="KW-1185">Reference proteome</keyword>
<feature type="non-terminal residue" evidence="2">
    <location>
        <position position="1"/>
    </location>
</feature>
<organism evidence="2 3">
    <name type="scientific">Araneus ventricosus</name>
    <name type="common">Orbweaver spider</name>
    <name type="synonym">Epeira ventricosa</name>
    <dbReference type="NCBI Taxonomy" id="182803"/>
    <lineage>
        <taxon>Eukaryota</taxon>
        <taxon>Metazoa</taxon>
        <taxon>Ecdysozoa</taxon>
        <taxon>Arthropoda</taxon>
        <taxon>Chelicerata</taxon>
        <taxon>Arachnida</taxon>
        <taxon>Araneae</taxon>
        <taxon>Araneomorphae</taxon>
        <taxon>Entelegynae</taxon>
        <taxon>Araneoidea</taxon>
        <taxon>Araneidae</taxon>
        <taxon>Araneus</taxon>
    </lineage>
</organism>
<evidence type="ECO:0000256" key="1">
    <source>
        <dbReference type="SAM" id="MobiDB-lite"/>
    </source>
</evidence>
<evidence type="ECO:0000313" key="3">
    <source>
        <dbReference type="Proteomes" id="UP000499080"/>
    </source>
</evidence>
<dbReference type="EMBL" id="BGPR01043822">
    <property type="protein sequence ID" value="GBO20465.1"/>
    <property type="molecule type" value="Genomic_DNA"/>
</dbReference>
<sequence length="95" mass="10472">YNTKDKVPSPTEPRKPSNTVGVDVKEQQLPPGRIFHMQTFPAKSPLFPSSSDFPCTTHHRREKQSETSIPSPSTPILKTRSAGGPKLNQSNLCNS</sequence>
<comment type="caution">
    <text evidence="2">The sequence shown here is derived from an EMBL/GenBank/DDBJ whole genome shotgun (WGS) entry which is preliminary data.</text>
</comment>
<dbReference type="Proteomes" id="UP000499080">
    <property type="component" value="Unassembled WGS sequence"/>
</dbReference>